<evidence type="ECO:0000256" key="4">
    <source>
        <dbReference type="ARBA" id="ARBA00022692"/>
    </source>
</evidence>
<dbReference type="InterPro" id="IPR050366">
    <property type="entry name" value="BP-dependent_transpt_permease"/>
</dbReference>
<reference evidence="9" key="1">
    <citation type="submission" date="2022-10" db="EMBL/GenBank/DDBJ databases">
        <title>The complete genomes of actinobacterial strains from the NBC collection.</title>
        <authorList>
            <person name="Joergensen T.S."/>
            <person name="Alvarez Arevalo M."/>
            <person name="Sterndorff E.B."/>
            <person name="Faurdal D."/>
            <person name="Vuksanovic O."/>
            <person name="Mourched A.-S."/>
            <person name="Charusanti P."/>
            <person name="Shaw S."/>
            <person name="Blin K."/>
            <person name="Weber T."/>
        </authorList>
    </citation>
    <scope>NUCLEOTIDE SEQUENCE</scope>
    <source>
        <strain evidence="9">NBC_00148</strain>
    </source>
</reference>
<feature type="domain" description="ABC transmembrane type-1" evidence="8">
    <location>
        <begin position="104"/>
        <end position="293"/>
    </location>
</feature>
<evidence type="ECO:0000256" key="6">
    <source>
        <dbReference type="ARBA" id="ARBA00023136"/>
    </source>
</evidence>
<keyword evidence="6 7" id="KW-0472">Membrane</keyword>
<dbReference type="Pfam" id="PF00528">
    <property type="entry name" value="BPD_transp_1"/>
    <property type="match status" value="1"/>
</dbReference>
<evidence type="ECO:0000259" key="8">
    <source>
        <dbReference type="PROSITE" id="PS50928"/>
    </source>
</evidence>
<evidence type="ECO:0000313" key="9">
    <source>
        <dbReference type="EMBL" id="WTQ76630.1"/>
    </source>
</evidence>
<dbReference type="EMBL" id="CP108169">
    <property type="protein sequence ID" value="WTQ76630.1"/>
    <property type="molecule type" value="Genomic_DNA"/>
</dbReference>
<dbReference type="PROSITE" id="PS50928">
    <property type="entry name" value="ABC_TM1"/>
    <property type="match status" value="1"/>
</dbReference>
<dbReference type="GO" id="GO:0055085">
    <property type="term" value="P:transmembrane transport"/>
    <property type="evidence" value="ECO:0007669"/>
    <property type="project" value="InterPro"/>
</dbReference>
<feature type="transmembrane region" description="Helical" evidence="7">
    <location>
        <begin position="225"/>
        <end position="251"/>
    </location>
</feature>
<evidence type="ECO:0000256" key="3">
    <source>
        <dbReference type="ARBA" id="ARBA00022475"/>
    </source>
</evidence>
<dbReference type="CDD" id="cd06261">
    <property type="entry name" value="TM_PBP2"/>
    <property type="match status" value="1"/>
</dbReference>
<gene>
    <name evidence="9" type="ORF">OG222_27525</name>
</gene>
<dbReference type="Gene3D" id="1.10.3720.10">
    <property type="entry name" value="MetI-like"/>
    <property type="match status" value="1"/>
</dbReference>
<comment type="similarity">
    <text evidence="7">Belongs to the binding-protein-dependent transport system permease family.</text>
</comment>
<keyword evidence="5 7" id="KW-1133">Transmembrane helix</keyword>
<sequence>MTHAQTTADPGYGTSAATGLAGAAVAAEPKVPAGRKQRALLVWLSYGWLALAVGLALLAPLLPLPSYADPAGAPRLGPGLHSFALLLGTDDLGRSELSRVVSGAQISLVVSACAGLFGFVVGSFTGLVAGYFRRGLDTGISLLTDVMLAFPPLILLLAIASVVTPNIKTVALGLGIVGVPTFIRLARANTLSWSTREFVRAARNMGAGHQRILFKEILPNVVPPLAAYLPIVMASMIVAEGSLSFLGLGIPSPRPSWGGMISAGQSELSDSPHIVFVPSMCIFLTVFALNQVGDHLRGRLDRTVRD</sequence>
<feature type="transmembrane region" description="Helical" evidence="7">
    <location>
        <begin position="142"/>
        <end position="163"/>
    </location>
</feature>
<evidence type="ECO:0000256" key="5">
    <source>
        <dbReference type="ARBA" id="ARBA00022989"/>
    </source>
</evidence>
<dbReference type="PANTHER" id="PTHR43386:SF25">
    <property type="entry name" value="PEPTIDE ABC TRANSPORTER PERMEASE PROTEIN"/>
    <property type="match status" value="1"/>
</dbReference>
<evidence type="ECO:0000256" key="7">
    <source>
        <dbReference type="RuleBase" id="RU363032"/>
    </source>
</evidence>
<comment type="subcellular location">
    <subcellularLocation>
        <location evidence="1 7">Cell membrane</location>
        <topology evidence="1 7">Multi-pass membrane protein</topology>
    </subcellularLocation>
</comment>
<dbReference type="InterPro" id="IPR000515">
    <property type="entry name" value="MetI-like"/>
</dbReference>
<dbReference type="InterPro" id="IPR035906">
    <property type="entry name" value="MetI-like_sf"/>
</dbReference>
<dbReference type="SUPFAM" id="SSF161098">
    <property type="entry name" value="MetI-like"/>
    <property type="match status" value="1"/>
</dbReference>
<evidence type="ECO:0000256" key="2">
    <source>
        <dbReference type="ARBA" id="ARBA00022448"/>
    </source>
</evidence>
<accession>A0AAU1LZN3</accession>
<dbReference type="GO" id="GO:0005886">
    <property type="term" value="C:plasma membrane"/>
    <property type="evidence" value="ECO:0007669"/>
    <property type="project" value="UniProtKB-SubCell"/>
</dbReference>
<evidence type="ECO:0000256" key="1">
    <source>
        <dbReference type="ARBA" id="ARBA00004651"/>
    </source>
</evidence>
<dbReference type="PANTHER" id="PTHR43386">
    <property type="entry name" value="OLIGOPEPTIDE TRANSPORT SYSTEM PERMEASE PROTEIN APPC"/>
    <property type="match status" value="1"/>
</dbReference>
<keyword evidence="3" id="KW-1003">Cell membrane</keyword>
<dbReference type="AlphaFoldDB" id="A0AAU1LZN3"/>
<name>A0AAU1LZN3_9ACTN</name>
<feature type="transmembrane region" description="Helical" evidence="7">
    <location>
        <begin position="106"/>
        <end position="130"/>
    </location>
</feature>
<protein>
    <submittedName>
        <fullName evidence="9">ABC transporter permease</fullName>
    </submittedName>
</protein>
<keyword evidence="2 7" id="KW-0813">Transport</keyword>
<feature type="transmembrane region" description="Helical" evidence="7">
    <location>
        <begin position="40"/>
        <end position="62"/>
    </location>
</feature>
<feature type="transmembrane region" description="Helical" evidence="7">
    <location>
        <begin position="271"/>
        <end position="289"/>
    </location>
</feature>
<proteinExistence type="inferred from homology"/>
<keyword evidence="4 7" id="KW-0812">Transmembrane</keyword>
<organism evidence="9">
    <name type="scientific">Streptomyces sp. NBC_00148</name>
    <dbReference type="NCBI Taxonomy" id="2903626"/>
    <lineage>
        <taxon>Bacteria</taxon>
        <taxon>Bacillati</taxon>
        <taxon>Actinomycetota</taxon>
        <taxon>Actinomycetes</taxon>
        <taxon>Kitasatosporales</taxon>
        <taxon>Streptomycetaceae</taxon>
        <taxon>Streptomyces</taxon>
    </lineage>
</organism>
<feature type="transmembrane region" description="Helical" evidence="7">
    <location>
        <begin position="169"/>
        <end position="186"/>
    </location>
</feature>